<dbReference type="EMBL" id="JABSTU010000004">
    <property type="protein sequence ID" value="KAH8032928.1"/>
    <property type="molecule type" value="Genomic_DNA"/>
</dbReference>
<dbReference type="AlphaFoldDB" id="A0A9J6EFY8"/>
<name>A0A9J6EFY8_RHIMP</name>
<gene>
    <name evidence="2" type="ORF">HPB51_003882</name>
</gene>
<reference evidence="2" key="2">
    <citation type="submission" date="2021-09" db="EMBL/GenBank/DDBJ databases">
        <authorList>
            <person name="Jia N."/>
            <person name="Wang J."/>
            <person name="Shi W."/>
            <person name="Du L."/>
            <person name="Sun Y."/>
            <person name="Zhan W."/>
            <person name="Jiang J."/>
            <person name="Wang Q."/>
            <person name="Zhang B."/>
            <person name="Ji P."/>
            <person name="Sakyi L.B."/>
            <person name="Cui X."/>
            <person name="Yuan T."/>
            <person name="Jiang B."/>
            <person name="Yang W."/>
            <person name="Lam T.T.-Y."/>
            <person name="Chang Q."/>
            <person name="Ding S."/>
            <person name="Wang X."/>
            <person name="Zhu J."/>
            <person name="Ruan X."/>
            <person name="Zhao L."/>
            <person name="Wei J."/>
            <person name="Que T."/>
            <person name="Du C."/>
            <person name="Cheng J."/>
            <person name="Dai P."/>
            <person name="Han X."/>
            <person name="Huang E."/>
            <person name="Gao Y."/>
            <person name="Liu J."/>
            <person name="Shao H."/>
            <person name="Ye R."/>
            <person name="Li L."/>
            <person name="Wei W."/>
            <person name="Wang X."/>
            <person name="Wang C."/>
            <person name="Huo Q."/>
            <person name="Li W."/>
            <person name="Guo W."/>
            <person name="Chen H."/>
            <person name="Chen S."/>
            <person name="Zhou L."/>
            <person name="Zhou L."/>
            <person name="Ni X."/>
            <person name="Tian J."/>
            <person name="Zhou Y."/>
            <person name="Sheng Y."/>
            <person name="Liu T."/>
            <person name="Pan Y."/>
            <person name="Xia L."/>
            <person name="Li J."/>
            <person name="Zhao F."/>
            <person name="Cao W."/>
        </authorList>
    </citation>
    <scope>NUCLEOTIDE SEQUENCE</scope>
    <source>
        <strain evidence="2">Rmic-2018</strain>
        <tissue evidence="2">Larvae</tissue>
    </source>
</reference>
<proteinExistence type="predicted"/>
<dbReference type="Proteomes" id="UP000821866">
    <property type="component" value="Chromosome 2"/>
</dbReference>
<organism evidence="2 3">
    <name type="scientific">Rhipicephalus microplus</name>
    <name type="common">Cattle tick</name>
    <name type="synonym">Boophilus microplus</name>
    <dbReference type="NCBI Taxonomy" id="6941"/>
    <lineage>
        <taxon>Eukaryota</taxon>
        <taxon>Metazoa</taxon>
        <taxon>Ecdysozoa</taxon>
        <taxon>Arthropoda</taxon>
        <taxon>Chelicerata</taxon>
        <taxon>Arachnida</taxon>
        <taxon>Acari</taxon>
        <taxon>Parasitiformes</taxon>
        <taxon>Ixodida</taxon>
        <taxon>Ixodoidea</taxon>
        <taxon>Ixodidae</taxon>
        <taxon>Rhipicephalinae</taxon>
        <taxon>Rhipicephalus</taxon>
        <taxon>Boophilus</taxon>
    </lineage>
</organism>
<evidence type="ECO:0000313" key="2">
    <source>
        <dbReference type="EMBL" id="KAH8032928.1"/>
    </source>
</evidence>
<reference evidence="2" key="1">
    <citation type="journal article" date="2020" name="Cell">
        <title>Large-Scale Comparative Analyses of Tick Genomes Elucidate Their Genetic Diversity and Vector Capacities.</title>
        <authorList>
            <consortium name="Tick Genome and Microbiome Consortium (TIGMIC)"/>
            <person name="Jia N."/>
            <person name="Wang J."/>
            <person name="Shi W."/>
            <person name="Du L."/>
            <person name="Sun Y."/>
            <person name="Zhan W."/>
            <person name="Jiang J.F."/>
            <person name="Wang Q."/>
            <person name="Zhang B."/>
            <person name="Ji P."/>
            <person name="Bell-Sakyi L."/>
            <person name="Cui X.M."/>
            <person name="Yuan T.T."/>
            <person name="Jiang B.G."/>
            <person name="Yang W.F."/>
            <person name="Lam T.T."/>
            <person name="Chang Q.C."/>
            <person name="Ding S.J."/>
            <person name="Wang X.J."/>
            <person name="Zhu J.G."/>
            <person name="Ruan X.D."/>
            <person name="Zhao L."/>
            <person name="Wei J.T."/>
            <person name="Ye R.Z."/>
            <person name="Que T.C."/>
            <person name="Du C.H."/>
            <person name="Zhou Y.H."/>
            <person name="Cheng J.X."/>
            <person name="Dai P.F."/>
            <person name="Guo W.B."/>
            <person name="Han X.H."/>
            <person name="Huang E.J."/>
            <person name="Li L.F."/>
            <person name="Wei W."/>
            <person name="Gao Y.C."/>
            <person name="Liu J.Z."/>
            <person name="Shao H.Z."/>
            <person name="Wang X."/>
            <person name="Wang C.C."/>
            <person name="Yang T.C."/>
            <person name="Huo Q.B."/>
            <person name="Li W."/>
            <person name="Chen H.Y."/>
            <person name="Chen S.E."/>
            <person name="Zhou L.G."/>
            <person name="Ni X.B."/>
            <person name="Tian J.H."/>
            <person name="Sheng Y."/>
            <person name="Liu T."/>
            <person name="Pan Y.S."/>
            <person name="Xia L.Y."/>
            <person name="Li J."/>
            <person name="Zhao F."/>
            <person name="Cao W.C."/>
        </authorList>
    </citation>
    <scope>NUCLEOTIDE SEQUENCE</scope>
    <source>
        <strain evidence="2">Rmic-2018</strain>
    </source>
</reference>
<keyword evidence="1" id="KW-0812">Transmembrane</keyword>
<sequence>MVFKHMATATTIDEKAAFTYRHPEARRRRAEARRRAVRASHKVPQREWFWWLPMASPMCERVMLNLLWVFALFCLFLIVCLLIAVSYITLFVLGAVLIVALVVGGKTLLRTLADFMKDTFREVSTMCRELFQDPSLERLFDMAWRPGVVDAVDHASSSSSQVVGRGGGEARVGGQFEPGKGQGRFPTSDQALPLLLRQRRMSNSLGEAVHRMSNVAQMAGVKAAHPRNFLSATSPR</sequence>
<evidence type="ECO:0000313" key="3">
    <source>
        <dbReference type="Proteomes" id="UP000821866"/>
    </source>
</evidence>
<keyword evidence="1" id="KW-0472">Membrane</keyword>
<protein>
    <submittedName>
        <fullName evidence="2">Uncharacterized protein</fullName>
    </submittedName>
</protein>
<keyword evidence="3" id="KW-1185">Reference proteome</keyword>
<accession>A0A9J6EFY8</accession>
<feature type="transmembrane region" description="Helical" evidence="1">
    <location>
        <begin position="62"/>
        <end position="84"/>
    </location>
</feature>
<evidence type="ECO:0000256" key="1">
    <source>
        <dbReference type="SAM" id="Phobius"/>
    </source>
</evidence>
<feature type="transmembrane region" description="Helical" evidence="1">
    <location>
        <begin position="90"/>
        <end position="109"/>
    </location>
</feature>
<keyword evidence="1" id="KW-1133">Transmembrane helix</keyword>
<comment type="caution">
    <text evidence="2">The sequence shown here is derived from an EMBL/GenBank/DDBJ whole genome shotgun (WGS) entry which is preliminary data.</text>
</comment>